<sequence>MFTIICYMICRITIFVFKNIFNELFVCSPPEFFQERPASIMIEPLDLSPPDIPEPSFMETLLRYGLFCGAIFQLICILAIIFPGSKAQDVEIDTPETKISEVIRKQRRRGERRVIKGQMPHHNHLNDPSCFLKTITRHLLPSEYLTLRFVQPYTQSRFDRYRASCTRYMFTEQYMYSVSERNAQRFIIGLL</sequence>
<keyword evidence="4 6" id="KW-1133">Transmembrane helix</keyword>
<accession>A0A8C5RAL6</accession>
<reference evidence="7" key="2">
    <citation type="submission" date="2025-09" db="UniProtKB">
        <authorList>
            <consortium name="Ensembl"/>
        </authorList>
    </citation>
    <scope>IDENTIFICATION</scope>
</reference>
<keyword evidence="8" id="KW-1185">Reference proteome</keyword>
<dbReference type="Pfam" id="PF06783">
    <property type="entry name" value="UPF0239"/>
    <property type="match status" value="1"/>
</dbReference>
<keyword evidence="3 6" id="KW-0812">Transmembrane</keyword>
<dbReference type="OrthoDB" id="4062651at2759"/>
<feature type="transmembrane region" description="Helical" evidence="6">
    <location>
        <begin position="61"/>
        <end position="82"/>
    </location>
</feature>
<evidence type="ECO:0000256" key="4">
    <source>
        <dbReference type="ARBA" id="ARBA00022989"/>
    </source>
</evidence>
<organism evidence="7 8">
    <name type="scientific">Leptobrachium leishanense</name>
    <name type="common">Leishan spiny toad</name>
    <dbReference type="NCBI Taxonomy" id="445787"/>
    <lineage>
        <taxon>Eukaryota</taxon>
        <taxon>Metazoa</taxon>
        <taxon>Chordata</taxon>
        <taxon>Craniata</taxon>
        <taxon>Vertebrata</taxon>
        <taxon>Euteleostomi</taxon>
        <taxon>Amphibia</taxon>
        <taxon>Batrachia</taxon>
        <taxon>Anura</taxon>
        <taxon>Pelobatoidea</taxon>
        <taxon>Megophryidae</taxon>
        <taxon>Leptobrachium</taxon>
    </lineage>
</organism>
<protein>
    <submittedName>
        <fullName evidence="7">SRC proto-onco, non-receptor tyrosine kinase</fullName>
    </submittedName>
</protein>
<dbReference type="PANTHER" id="PTHR14409:SF0">
    <property type="entry name" value="PROTEIN MANBAL"/>
    <property type="match status" value="1"/>
</dbReference>
<dbReference type="PANTHER" id="PTHR14409">
    <property type="entry name" value="MANNOSIDASE, BETA A, LYSOSOMAL-LIKE, MANBAL PROTEIN"/>
    <property type="match status" value="1"/>
</dbReference>
<comment type="subcellular location">
    <subcellularLocation>
        <location evidence="1">Membrane</location>
        <topology evidence="1">Single-pass membrane protein</topology>
    </subcellularLocation>
</comment>
<gene>
    <name evidence="7" type="primary">SRC</name>
</gene>
<dbReference type="Ensembl" id="ENSLLET00000051147.1">
    <property type="protein sequence ID" value="ENSLLEP00000049229.1"/>
    <property type="gene ID" value="ENSLLEG00000030984.1"/>
</dbReference>
<dbReference type="Proteomes" id="UP000694569">
    <property type="component" value="Unplaced"/>
</dbReference>
<dbReference type="GeneTree" id="ENSGT00940000158250"/>
<proteinExistence type="inferred from homology"/>
<comment type="similarity">
    <text evidence="2">Belongs to the UPF0239 family.</text>
</comment>
<evidence type="ECO:0000256" key="2">
    <source>
        <dbReference type="ARBA" id="ARBA00006839"/>
    </source>
</evidence>
<reference evidence="7" key="1">
    <citation type="submission" date="2025-08" db="UniProtKB">
        <authorList>
            <consortium name="Ensembl"/>
        </authorList>
    </citation>
    <scope>IDENTIFICATION</scope>
</reference>
<evidence type="ECO:0000256" key="1">
    <source>
        <dbReference type="ARBA" id="ARBA00004167"/>
    </source>
</evidence>
<evidence type="ECO:0000313" key="8">
    <source>
        <dbReference type="Proteomes" id="UP000694569"/>
    </source>
</evidence>
<evidence type="ECO:0000256" key="6">
    <source>
        <dbReference type="SAM" id="Phobius"/>
    </source>
</evidence>
<keyword evidence="5 6" id="KW-0472">Membrane</keyword>
<name>A0A8C5RAL6_9ANUR</name>
<dbReference type="GO" id="GO:0016020">
    <property type="term" value="C:membrane"/>
    <property type="evidence" value="ECO:0007669"/>
    <property type="project" value="UniProtKB-SubCell"/>
</dbReference>
<evidence type="ECO:0000313" key="7">
    <source>
        <dbReference type="Ensembl" id="ENSLLEP00000049229.1"/>
    </source>
</evidence>
<evidence type="ECO:0000256" key="5">
    <source>
        <dbReference type="ARBA" id="ARBA00023136"/>
    </source>
</evidence>
<dbReference type="AlphaFoldDB" id="A0A8C5RAL6"/>
<dbReference type="InterPro" id="IPR009621">
    <property type="entry name" value="UPF0239"/>
</dbReference>
<evidence type="ECO:0000256" key="3">
    <source>
        <dbReference type="ARBA" id="ARBA00022692"/>
    </source>
</evidence>